<dbReference type="SUPFAM" id="SSF48264">
    <property type="entry name" value="Cytochrome P450"/>
    <property type="match status" value="1"/>
</dbReference>
<dbReference type="InterPro" id="IPR050121">
    <property type="entry name" value="Cytochrome_P450_monoxygenase"/>
</dbReference>
<dbReference type="InterPro" id="IPR017972">
    <property type="entry name" value="Cyt_P450_CS"/>
</dbReference>
<evidence type="ECO:0000256" key="5">
    <source>
        <dbReference type="ARBA" id="ARBA00023002"/>
    </source>
</evidence>
<dbReference type="GO" id="GO:0020037">
    <property type="term" value="F:heme binding"/>
    <property type="evidence" value="ECO:0007669"/>
    <property type="project" value="InterPro"/>
</dbReference>
<dbReference type="GO" id="GO:0016705">
    <property type="term" value="F:oxidoreductase activity, acting on paired donors, with incorporation or reduction of molecular oxygen"/>
    <property type="evidence" value="ECO:0007669"/>
    <property type="project" value="InterPro"/>
</dbReference>
<dbReference type="AlphaFoldDB" id="A0AA39WYD9"/>
<keyword evidence="5 9" id="KW-0560">Oxidoreductase</keyword>
<keyword evidence="11" id="KW-1185">Reference proteome</keyword>
<dbReference type="InterPro" id="IPR001128">
    <property type="entry name" value="Cyt_P450"/>
</dbReference>
<comment type="cofactor">
    <cofactor evidence="1 8">
        <name>heme</name>
        <dbReference type="ChEBI" id="CHEBI:30413"/>
    </cofactor>
</comment>
<dbReference type="PROSITE" id="PS00086">
    <property type="entry name" value="CYTOCHROME_P450"/>
    <property type="match status" value="1"/>
</dbReference>
<evidence type="ECO:0000256" key="8">
    <source>
        <dbReference type="PIRSR" id="PIRSR602401-1"/>
    </source>
</evidence>
<dbReference type="PANTHER" id="PTHR24305">
    <property type="entry name" value="CYTOCHROME P450"/>
    <property type="match status" value="1"/>
</dbReference>
<evidence type="ECO:0000313" key="11">
    <source>
        <dbReference type="Proteomes" id="UP001175000"/>
    </source>
</evidence>
<dbReference type="PRINTS" id="PR00385">
    <property type="entry name" value="P450"/>
</dbReference>
<proteinExistence type="inferred from homology"/>
<accession>A0AA39WYD9</accession>
<reference evidence="10" key="1">
    <citation type="submission" date="2023-06" db="EMBL/GenBank/DDBJ databases">
        <title>Genome-scale phylogeny and comparative genomics of the fungal order Sordariales.</title>
        <authorList>
            <consortium name="Lawrence Berkeley National Laboratory"/>
            <person name="Hensen N."/>
            <person name="Bonometti L."/>
            <person name="Westerberg I."/>
            <person name="Brannstrom I.O."/>
            <person name="Guillou S."/>
            <person name="Cros-Aarteil S."/>
            <person name="Calhoun S."/>
            <person name="Haridas S."/>
            <person name="Kuo A."/>
            <person name="Mondo S."/>
            <person name="Pangilinan J."/>
            <person name="Riley R."/>
            <person name="Labutti K."/>
            <person name="Andreopoulos B."/>
            <person name="Lipzen A."/>
            <person name="Chen C."/>
            <person name="Yanf M."/>
            <person name="Daum C."/>
            <person name="Ng V."/>
            <person name="Clum A."/>
            <person name="Steindorff A."/>
            <person name="Ohm R."/>
            <person name="Martin F."/>
            <person name="Silar P."/>
            <person name="Natvig D."/>
            <person name="Lalanne C."/>
            <person name="Gautier V."/>
            <person name="Ament-Velasquez S.L."/>
            <person name="Kruys A."/>
            <person name="Hutchinson M.I."/>
            <person name="Powell A.J."/>
            <person name="Barry K."/>
            <person name="Miller A.N."/>
            <person name="Grigoriev I.V."/>
            <person name="Debuchy R."/>
            <person name="Gladieux P."/>
            <person name="Thoren M.H."/>
            <person name="Johannesson H."/>
        </authorList>
    </citation>
    <scope>NUCLEOTIDE SEQUENCE</scope>
    <source>
        <strain evidence="10">CBS 606.72</strain>
    </source>
</reference>
<dbReference type="GO" id="GO:0005506">
    <property type="term" value="F:iron ion binding"/>
    <property type="evidence" value="ECO:0007669"/>
    <property type="project" value="InterPro"/>
</dbReference>
<evidence type="ECO:0000313" key="10">
    <source>
        <dbReference type="EMBL" id="KAK0623875.1"/>
    </source>
</evidence>
<dbReference type="EMBL" id="JAULSU010000003">
    <property type="protein sequence ID" value="KAK0623875.1"/>
    <property type="molecule type" value="Genomic_DNA"/>
</dbReference>
<evidence type="ECO:0000256" key="6">
    <source>
        <dbReference type="ARBA" id="ARBA00023004"/>
    </source>
</evidence>
<comment type="caution">
    <text evidence="10">The sequence shown here is derived from an EMBL/GenBank/DDBJ whole genome shotgun (WGS) entry which is preliminary data.</text>
</comment>
<keyword evidence="3 8" id="KW-0349">Heme</keyword>
<keyword evidence="4 8" id="KW-0479">Metal-binding</keyword>
<dbReference type="PANTHER" id="PTHR24305:SF29">
    <property type="entry name" value="BENZOATE-PARA-HYDROXYLASE"/>
    <property type="match status" value="1"/>
</dbReference>
<dbReference type="InterPro" id="IPR002401">
    <property type="entry name" value="Cyt_P450_E_grp-I"/>
</dbReference>
<comment type="similarity">
    <text evidence="2 9">Belongs to the cytochrome P450 family.</text>
</comment>
<dbReference type="Proteomes" id="UP001175000">
    <property type="component" value="Unassembled WGS sequence"/>
</dbReference>
<evidence type="ECO:0000256" key="3">
    <source>
        <dbReference type="ARBA" id="ARBA00022617"/>
    </source>
</evidence>
<organism evidence="10 11">
    <name type="scientific">Immersiella caudata</name>
    <dbReference type="NCBI Taxonomy" id="314043"/>
    <lineage>
        <taxon>Eukaryota</taxon>
        <taxon>Fungi</taxon>
        <taxon>Dikarya</taxon>
        <taxon>Ascomycota</taxon>
        <taxon>Pezizomycotina</taxon>
        <taxon>Sordariomycetes</taxon>
        <taxon>Sordariomycetidae</taxon>
        <taxon>Sordariales</taxon>
        <taxon>Lasiosphaeriaceae</taxon>
        <taxon>Immersiella</taxon>
    </lineage>
</organism>
<dbReference type="GO" id="GO:0004497">
    <property type="term" value="F:monooxygenase activity"/>
    <property type="evidence" value="ECO:0007669"/>
    <property type="project" value="UniProtKB-KW"/>
</dbReference>
<name>A0AA39WYD9_9PEZI</name>
<dbReference type="Pfam" id="PF00067">
    <property type="entry name" value="p450"/>
    <property type="match status" value="2"/>
</dbReference>
<evidence type="ECO:0000256" key="7">
    <source>
        <dbReference type="ARBA" id="ARBA00023033"/>
    </source>
</evidence>
<evidence type="ECO:0000256" key="4">
    <source>
        <dbReference type="ARBA" id="ARBA00022723"/>
    </source>
</evidence>
<keyword evidence="7 9" id="KW-0503">Monooxygenase</keyword>
<protein>
    <submittedName>
        <fullName evidence="10">Cytochrome P450</fullName>
    </submittedName>
</protein>
<keyword evidence="6 8" id="KW-0408">Iron</keyword>
<dbReference type="Gene3D" id="1.10.630.10">
    <property type="entry name" value="Cytochrome P450"/>
    <property type="match status" value="1"/>
</dbReference>
<dbReference type="PRINTS" id="PR00463">
    <property type="entry name" value="EP450I"/>
</dbReference>
<sequence>MTTASRTVTKGQSLCNNRIAGTVTRDTVLASEFQCGKSPKHGKTTRLNSYLITYRYLWRIPDPFSARFSDLWLLRACRFGRRYAVVDRIHSQLGLGVRIQPNHVSINVDEAIYTIYDHGSGLLKSPFYEAFVSIRRGIFTTHDRADHTHKRKIISHTFSPRSASQFEPYVNDNIETFIQQWDALAQQHGTSGARLNALHWFNYLAFDIIDDLAFGAPFGMLKSDGDTAEMRPTPDSPAVMVPAIQVLNRPCFLPDPFLSHGLQAVDDLAGIAIAQVQARLEAPADTITTRSDLLQRLSEGRDDKGQPLSREELTAEALIQLIAGSDTVANTLTAIMYYVAGHPEVVRKLRVELDVAIPPSSAVVVSSFDVICGLPYLRNVIYEPLRTHSTSGIGLPRQIPDESSGIWISRYFFPPGTVLIRWERVTARQKNAFIPFSHGSRACVGRNVAEMELKLILAEWVRRYDVTVAQDGLEIHEGFLRKPVKLDIVLSKREIL</sequence>
<gene>
    <name evidence="10" type="ORF">B0T14DRAFT_545176</name>
</gene>
<dbReference type="InterPro" id="IPR036396">
    <property type="entry name" value="Cyt_P450_sf"/>
</dbReference>
<evidence type="ECO:0000256" key="1">
    <source>
        <dbReference type="ARBA" id="ARBA00001971"/>
    </source>
</evidence>
<evidence type="ECO:0000256" key="9">
    <source>
        <dbReference type="RuleBase" id="RU000461"/>
    </source>
</evidence>
<feature type="binding site" description="axial binding residue" evidence="8">
    <location>
        <position position="443"/>
    </location>
    <ligand>
        <name>heme</name>
        <dbReference type="ChEBI" id="CHEBI:30413"/>
    </ligand>
    <ligandPart>
        <name>Fe</name>
        <dbReference type="ChEBI" id="CHEBI:18248"/>
    </ligandPart>
</feature>
<evidence type="ECO:0000256" key="2">
    <source>
        <dbReference type="ARBA" id="ARBA00010617"/>
    </source>
</evidence>